<evidence type="ECO:0008006" key="5">
    <source>
        <dbReference type="Google" id="ProtNLM"/>
    </source>
</evidence>
<name>A0AA47N780_MERPO</name>
<reference evidence="3" key="1">
    <citation type="journal article" date="2023" name="Front. Mar. Sci.">
        <title>A new Merluccius polli reference genome to investigate the effects of global change in West African waters.</title>
        <authorList>
            <person name="Mateo J.L."/>
            <person name="Blanco-Fernandez C."/>
            <person name="Garcia-Vazquez E."/>
            <person name="Machado-Schiaffino G."/>
        </authorList>
    </citation>
    <scope>NUCLEOTIDE SEQUENCE</scope>
    <source>
        <strain evidence="3">C29</strain>
        <tissue evidence="3">Fin</tissue>
    </source>
</reference>
<dbReference type="EMBL" id="JAOPHQ010000863">
    <property type="protein sequence ID" value="KAK0153145.1"/>
    <property type="molecule type" value="Genomic_DNA"/>
</dbReference>
<comment type="caution">
    <text evidence="3">The sequence shown here is derived from an EMBL/GenBank/DDBJ whole genome shotgun (WGS) entry which is preliminary data.</text>
</comment>
<organism evidence="3 4">
    <name type="scientific">Merluccius polli</name>
    <name type="common">Benguela hake</name>
    <name type="synonym">Merluccius cadenati</name>
    <dbReference type="NCBI Taxonomy" id="89951"/>
    <lineage>
        <taxon>Eukaryota</taxon>
        <taxon>Metazoa</taxon>
        <taxon>Chordata</taxon>
        <taxon>Craniata</taxon>
        <taxon>Vertebrata</taxon>
        <taxon>Euteleostomi</taxon>
        <taxon>Actinopterygii</taxon>
        <taxon>Neopterygii</taxon>
        <taxon>Teleostei</taxon>
        <taxon>Neoteleostei</taxon>
        <taxon>Acanthomorphata</taxon>
        <taxon>Zeiogadaria</taxon>
        <taxon>Gadariae</taxon>
        <taxon>Gadiformes</taxon>
        <taxon>Gadoidei</taxon>
        <taxon>Merlucciidae</taxon>
        <taxon>Merluccius</taxon>
    </lineage>
</organism>
<dbReference type="GO" id="GO:0015074">
    <property type="term" value="P:DNA integration"/>
    <property type="evidence" value="ECO:0007669"/>
    <property type="project" value="InterPro"/>
</dbReference>
<dbReference type="PANTHER" id="PTHR35617">
    <property type="entry name" value="PHAGE_INTEGRASE DOMAIN-CONTAINING PROTEIN"/>
    <property type="match status" value="1"/>
</dbReference>
<evidence type="ECO:0000313" key="3">
    <source>
        <dbReference type="EMBL" id="KAK0153145.1"/>
    </source>
</evidence>
<gene>
    <name evidence="3" type="ORF">N1851_005162</name>
</gene>
<dbReference type="AlphaFoldDB" id="A0AA47N780"/>
<keyword evidence="4" id="KW-1185">Reference proteome</keyword>
<dbReference type="PANTHER" id="PTHR35617:SF3">
    <property type="entry name" value="CORE-BINDING (CB) DOMAIN-CONTAINING PROTEIN"/>
    <property type="match status" value="1"/>
</dbReference>
<accession>A0AA47N780</accession>
<keyword evidence="1" id="KW-0233">DNA recombination</keyword>
<evidence type="ECO:0000256" key="2">
    <source>
        <dbReference type="SAM" id="MobiDB-lite"/>
    </source>
</evidence>
<dbReference type="SUPFAM" id="SSF56349">
    <property type="entry name" value="DNA breaking-rejoining enzymes"/>
    <property type="match status" value="1"/>
</dbReference>
<protein>
    <recommendedName>
        <fullName evidence="5">Tyr recombinase domain-containing protein</fullName>
    </recommendedName>
</protein>
<feature type="compositionally biased region" description="Acidic residues" evidence="2">
    <location>
        <begin position="103"/>
        <end position="117"/>
    </location>
</feature>
<dbReference type="Gene3D" id="1.10.443.10">
    <property type="entry name" value="Intergrase catalytic core"/>
    <property type="match status" value="1"/>
</dbReference>
<dbReference type="InterPro" id="IPR011010">
    <property type="entry name" value="DNA_brk_join_enz"/>
</dbReference>
<dbReference type="GO" id="GO:0003677">
    <property type="term" value="F:DNA binding"/>
    <property type="evidence" value="ECO:0007669"/>
    <property type="project" value="InterPro"/>
</dbReference>
<feature type="compositionally biased region" description="Polar residues" evidence="2">
    <location>
        <begin position="123"/>
        <end position="140"/>
    </location>
</feature>
<feature type="region of interest" description="Disordered" evidence="2">
    <location>
        <begin position="64"/>
        <end position="143"/>
    </location>
</feature>
<evidence type="ECO:0000256" key="1">
    <source>
        <dbReference type="ARBA" id="ARBA00023172"/>
    </source>
</evidence>
<proteinExistence type="predicted"/>
<dbReference type="GO" id="GO:0006310">
    <property type="term" value="P:DNA recombination"/>
    <property type="evidence" value="ECO:0007669"/>
    <property type="project" value="UniProtKB-KW"/>
</dbReference>
<dbReference type="InterPro" id="IPR013762">
    <property type="entry name" value="Integrase-like_cat_sf"/>
</dbReference>
<evidence type="ECO:0000313" key="4">
    <source>
        <dbReference type="Proteomes" id="UP001174136"/>
    </source>
</evidence>
<sequence>MASSSTHVCVACNITLPMEDGHDKCIACLGSQHAEAARADPAACMDCFIMPLRTREARAHFFTGRQSHSHSGDDRAGKRQRLQSPDREDCRSFLPPEYSGGERDEDAISLFPSEEEGVLTPGRESQGQRASTGTESSSVLQERPAVSQLQEVLNRAAVALDITLPEDPLLPVSRFEERDAPRPAWARVPLLPDFEAEVLAQFHTPARACRWSSVSRRLANPPRSRPRFQPADRTSLIRLPVEPTAMFGSGALTMLQQAQEARRYATQHILQFLQEQLAQGKSAATLRGMVAAIKASRVGNWSLSERCCTLISQFLKGAQRQTVRPKTPMVPPWDLDRVLGALQHAPFEPIETVELKWLSLKTALLLAVCSARRIGELHALSVHRECCRLLPGNAGVVLRPNPAFLPKVLSDANLNQTIELSPLPPTLEEDGTGYRASALCPVRALLCYMERTSSVRKTDQLFVCFKTERLGEPLSKSRLSRWVVEAIRQAYTDTEGPTLPGLRAHSTRGMATSWALWRGASLQEICKAATWSTASTFAKYYSLNIAASPSFGERVLAATRP</sequence>
<dbReference type="Proteomes" id="UP001174136">
    <property type="component" value="Unassembled WGS sequence"/>
</dbReference>